<dbReference type="EMBL" id="CP001737">
    <property type="protein sequence ID" value="ACV80136.1"/>
    <property type="molecule type" value="Genomic_DNA"/>
</dbReference>
<dbReference type="RefSeq" id="WP_015748963.1">
    <property type="nucleotide sequence ID" value="NC_013235.1"/>
</dbReference>
<gene>
    <name evidence="1" type="ordered locus">Namu_3839</name>
</gene>
<evidence type="ECO:0000313" key="1">
    <source>
        <dbReference type="EMBL" id="ACV80136.1"/>
    </source>
</evidence>
<dbReference type="Proteomes" id="UP000002218">
    <property type="component" value="Chromosome"/>
</dbReference>
<dbReference type="HOGENOM" id="CLU_2845239_0_0_11"/>
<sequence>MKLFQACPRCGAASVSEAPYLAGAPKATDEASGPWCRQCDIRFGERPTRLTRRGDHHIATGLYQR</sequence>
<name>C8XGD4_NAKMY</name>
<dbReference type="InParanoid" id="C8XGD4"/>
<reference evidence="1 2" key="2">
    <citation type="journal article" date="2010" name="Stand. Genomic Sci.">
        <title>Complete genome sequence of Nakamurella multipartita type strain (Y-104).</title>
        <authorList>
            <person name="Tice H."/>
            <person name="Mayilraj S."/>
            <person name="Sims D."/>
            <person name="Lapidus A."/>
            <person name="Nolan M."/>
            <person name="Lucas S."/>
            <person name="Glavina Del Rio T."/>
            <person name="Copeland A."/>
            <person name="Cheng J.F."/>
            <person name="Meincke L."/>
            <person name="Bruce D."/>
            <person name="Goodwin L."/>
            <person name="Pitluck S."/>
            <person name="Ivanova N."/>
            <person name="Mavromatis K."/>
            <person name="Ovchinnikova G."/>
            <person name="Pati A."/>
            <person name="Chen A."/>
            <person name="Palaniappan K."/>
            <person name="Land M."/>
            <person name="Hauser L."/>
            <person name="Chang Y.J."/>
            <person name="Jeffries C.D."/>
            <person name="Detter J.C."/>
            <person name="Brettin T."/>
            <person name="Rohde M."/>
            <person name="Goker M."/>
            <person name="Bristow J."/>
            <person name="Eisen J.A."/>
            <person name="Markowitz V."/>
            <person name="Hugenholtz P."/>
            <person name="Kyrpides N.C."/>
            <person name="Klenk H.P."/>
            <person name="Chen F."/>
        </authorList>
    </citation>
    <scope>NUCLEOTIDE SEQUENCE [LARGE SCALE GENOMIC DNA]</scope>
    <source>
        <strain evidence="2">ATCC 700099 / DSM 44233 / CIP 104796 / JCM 9543 / NBRC 105858 / Y-104</strain>
    </source>
</reference>
<evidence type="ECO:0000313" key="2">
    <source>
        <dbReference type="Proteomes" id="UP000002218"/>
    </source>
</evidence>
<keyword evidence="2" id="KW-1185">Reference proteome</keyword>
<dbReference type="KEGG" id="nml:Namu_3839"/>
<protein>
    <submittedName>
        <fullName evidence="1">Uncharacterized protein</fullName>
    </submittedName>
</protein>
<dbReference type="AlphaFoldDB" id="C8XGD4"/>
<proteinExistence type="predicted"/>
<reference evidence="2" key="1">
    <citation type="submission" date="2009-09" db="EMBL/GenBank/DDBJ databases">
        <title>The complete genome of Nakamurella multipartita DSM 44233.</title>
        <authorList>
            <consortium name="US DOE Joint Genome Institute (JGI-PGF)"/>
            <person name="Lucas S."/>
            <person name="Copeland A."/>
            <person name="Lapidus A."/>
            <person name="Glavina del Rio T."/>
            <person name="Dalin E."/>
            <person name="Tice H."/>
            <person name="Bruce D."/>
            <person name="Goodwin L."/>
            <person name="Pitluck S."/>
            <person name="Kyrpides N."/>
            <person name="Mavromatis K."/>
            <person name="Ivanova N."/>
            <person name="Ovchinnikova G."/>
            <person name="Sims D."/>
            <person name="Meincke L."/>
            <person name="Brettin T."/>
            <person name="Detter J.C."/>
            <person name="Han C."/>
            <person name="Larimer F."/>
            <person name="Land M."/>
            <person name="Hauser L."/>
            <person name="Markowitz V."/>
            <person name="Cheng J.-F."/>
            <person name="Hugenholtz P."/>
            <person name="Woyke T."/>
            <person name="Wu D."/>
            <person name="Klenk H.-P."/>
            <person name="Eisen J.A."/>
        </authorList>
    </citation>
    <scope>NUCLEOTIDE SEQUENCE [LARGE SCALE GENOMIC DNA]</scope>
    <source>
        <strain evidence="2">ATCC 700099 / DSM 44233 / CIP 104796 / JCM 9543 / NBRC 105858 / Y-104</strain>
    </source>
</reference>
<organism evidence="1 2">
    <name type="scientific">Nakamurella multipartita (strain ATCC 700099 / DSM 44233 / CIP 104796 / JCM 9543 / NBRC 105858 / Y-104)</name>
    <name type="common">Microsphaera multipartita</name>
    <dbReference type="NCBI Taxonomy" id="479431"/>
    <lineage>
        <taxon>Bacteria</taxon>
        <taxon>Bacillati</taxon>
        <taxon>Actinomycetota</taxon>
        <taxon>Actinomycetes</taxon>
        <taxon>Nakamurellales</taxon>
        <taxon>Nakamurellaceae</taxon>
        <taxon>Nakamurella</taxon>
    </lineage>
</organism>
<accession>C8XGD4</accession>